<evidence type="ECO:0000256" key="1">
    <source>
        <dbReference type="SAM" id="Phobius"/>
    </source>
</evidence>
<keyword evidence="3" id="KW-1185">Reference proteome</keyword>
<dbReference type="RefSeq" id="WP_088866429.1">
    <property type="nucleotide sequence ID" value="NZ_CP015106.1"/>
</dbReference>
<feature type="transmembrane region" description="Helical" evidence="1">
    <location>
        <begin position="231"/>
        <end position="252"/>
    </location>
</feature>
<keyword evidence="1" id="KW-1133">Transmembrane helix</keyword>
<dbReference type="OrthoDB" id="93530at2157"/>
<gene>
    <name evidence="2" type="ORF">A3L10_03525</name>
</gene>
<dbReference type="Proteomes" id="UP000250085">
    <property type="component" value="Chromosome"/>
</dbReference>
<keyword evidence="1" id="KW-0812">Transmembrane</keyword>
<reference evidence="2 3" key="1">
    <citation type="submission" date="2016-04" db="EMBL/GenBank/DDBJ databases">
        <title>Complete genome sequence of Thermococcus radiotolerans type strain EJ2.</title>
        <authorList>
            <person name="Oger P.M."/>
        </authorList>
    </citation>
    <scope>NUCLEOTIDE SEQUENCE [LARGE SCALE GENOMIC DNA]</scope>
    <source>
        <strain evidence="2 3">EJ2</strain>
    </source>
</reference>
<sequence length="315" mass="35944">MKVRCPNCGAEFEAEEGLVTCPYCGFQIRLGEVKTFTYPLRVEDPWKPLMSFIRLQRLSPNDVEWKAQLIGRELLYIPFYVFFVKATGMTYTGTFSPEGAGNVEFFNYLTVPAANGFNELMNYPLPTRGRRYFDGRVKGKLVEKTLSEDEAREKLRLAVGKLLKEEARHYFHWGRVGLDETGFEVTLDGLVYYPIWRLSYRYGFLTHRAYVDGADGRIPYAEFPIALPKRFVNFTLGSLLLASGFFVGKLLFPHGFTSIIGSMGAAVAASFPSLRRAFTLRGRASEHRLLAEIAEDYAPEEEAFGTIRRFWKAHM</sequence>
<feature type="transmembrane region" description="Helical" evidence="1">
    <location>
        <begin position="258"/>
        <end position="278"/>
    </location>
</feature>
<accession>A0A2Z2MXW4</accession>
<evidence type="ECO:0000313" key="3">
    <source>
        <dbReference type="Proteomes" id="UP000250085"/>
    </source>
</evidence>
<dbReference type="AlphaFoldDB" id="A0A2Z2MXW4"/>
<name>A0A2Z2MXW4_9EURY</name>
<proteinExistence type="predicted"/>
<dbReference type="Gene3D" id="2.20.28.30">
    <property type="entry name" value="RNA polymerase ii, chain L"/>
    <property type="match status" value="1"/>
</dbReference>
<protein>
    <recommendedName>
        <fullName evidence="4">Zinc ribbon domain-containing protein</fullName>
    </recommendedName>
</protein>
<evidence type="ECO:0000313" key="2">
    <source>
        <dbReference type="EMBL" id="ASJ14254.1"/>
    </source>
</evidence>
<dbReference type="GeneID" id="33327887"/>
<organism evidence="2 3">
    <name type="scientific">Thermococcus radiotolerans</name>
    <dbReference type="NCBI Taxonomy" id="187880"/>
    <lineage>
        <taxon>Archaea</taxon>
        <taxon>Methanobacteriati</taxon>
        <taxon>Methanobacteriota</taxon>
        <taxon>Thermococci</taxon>
        <taxon>Thermococcales</taxon>
        <taxon>Thermococcaceae</taxon>
        <taxon>Thermococcus</taxon>
    </lineage>
</organism>
<evidence type="ECO:0008006" key="4">
    <source>
        <dbReference type="Google" id="ProtNLM"/>
    </source>
</evidence>
<keyword evidence="1" id="KW-0472">Membrane</keyword>
<dbReference type="KEGG" id="trl:A3L10_03525"/>
<dbReference type="EMBL" id="CP015106">
    <property type="protein sequence ID" value="ASJ14254.1"/>
    <property type="molecule type" value="Genomic_DNA"/>
</dbReference>